<feature type="region of interest" description="Disordered" evidence="1">
    <location>
        <begin position="1"/>
        <end position="82"/>
    </location>
</feature>
<dbReference type="STRING" id="83656.B1H18_14095"/>
<gene>
    <name evidence="3" type="ORF">B1H18_14095</name>
</gene>
<dbReference type="RefSeq" id="WP_077968192.1">
    <property type="nucleotide sequence ID" value="NZ_CP045178.1"/>
</dbReference>
<feature type="compositionally biased region" description="Basic and acidic residues" evidence="1">
    <location>
        <begin position="30"/>
        <end position="51"/>
    </location>
</feature>
<keyword evidence="2" id="KW-0472">Membrane</keyword>
<feature type="transmembrane region" description="Helical" evidence="2">
    <location>
        <begin position="184"/>
        <end position="207"/>
    </location>
</feature>
<evidence type="ECO:0000313" key="3">
    <source>
        <dbReference type="EMBL" id="OON79690.1"/>
    </source>
</evidence>
<protein>
    <submittedName>
        <fullName evidence="3">Uncharacterized protein</fullName>
    </submittedName>
</protein>
<keyword evidence="4" id="KW-1185">Reference proteome</keyword>
<feature type="transmembrane region" description="Helical" evidence="2">
    <location>
        <begin position="143"/>
        <end position="164"/>
    </location>
</feature>
<keyword evidence="2" id="KW-0812">Transmembrane</keyword>
<evidence type="ECO:0000313" key="4">
    <source>
        <dbReference type="Proteomes" id="UP000190539"/>
    </source>
</evidence>
<comment type="caution">
    <text evidence="3">The sequence shown here is derived from an EMBL/GenBank/DDBJ whole genome shotgun (WGS) entry which is preliminary data.</text>
</comment>
<reference evidence="3 4" key="1">
    <citation type="submission" date="2017-02" db="EMBL/GenBank/DDBJ databases">
        <title>Draft Genome Sequence of Streptomyces tsukubaensis F601, a Producer of the immunosuppressant tacrolimus FK506.</title>
        <authorList>
            <person name="Zong G."/>
            <person name="Zhong C."/>
            <person name="Fu J."/>
            <person name="Qin R."/>
            <person name="Cao G."/>
        </authorList>
    </citation>
    <scope>NUCLEOTIDE SEQUENCE [LARGE SCALE GENOMIC DNA]</scope>
    <source>
        <strain evidence="3 4">F601</strain>
    </source>
</reference>
<evidence type="ECO:0000256" key="2">
    <source>
        <dbReference type="SAM" id="Phobius"/>
    </source>
</evidence>
<feature type="compositionally biased region" description="Acidic residues" evidence="1">
    <location>
        <begin position="60"/>
        <end position="76"/>
    </location>
</feature>
<keyword evidence="2" id="KW-1133">Transmembrane helix</keyword>
<accession>A0A1V4AAH4</accession>
<organism evidence="3 4">
    <name type="scientific">Streptomyces tsukubensis</name>
    <dbReference type="NCBI Taxonomy" id="83656"/>
    <lineage>
        <taxon>Bacteria</taxon>
        <taxon>Bacillati</taxon>
        <taxon>Actinomycetota</taxon>
        <taxon>Actinomycetes</taxon>
        <taxon>Kitasatosporales</taxon>
        <taxon>Streptomycetaceae</taxon>
        <taxon>Streptomyces</taxon>
    </lineage>
</organism>
<dbReference type="Proteomes" id="UP000190539">
    <property type="component" value="Unassembled WGS sequence"/>
</dbReference>
<name>A0A1V4AAH4_9ACTN</name>
<sequence>MESKTVDETGPKSGTDEAVAADGKPATEGAADKNAEGVKGAPVDKVRDENQAGRAAPDEVAADEAALGDDDLDEPVAEGRKSSGVGLGAGAIVSAALGFVSLSGGWVGTVASARSALNGQLKTAQSASVPTQLKALYGDSWHATAMFAGAFALVALIVGVVVLVRPAFGAPGKVTSAPWIKSVAWGGVVLGVIGLLLAVAKVTDIILGLPSSS</sequence>
<feature type="compositionally biased region" description="Basic and acidic residues" evidence="1">
    <location>
        <begin position="1"/>
        <end position="10"/>
    </location>
</feature>
<dbReference type="AlphaFoldDB" id="A0A1V4AAH4"/>
<dbReference type="OrthoDB" id="3853425at2"/>
<proteinExistence type="predicted"/>
<dbReference type="EMBL" id="MVFC01000009">
    <property type="protein sequence ID" value="OON79690.1"/>
    <property type="molecule type" value="Genomic_DNA"/>
</dbReference>
<evidence type="ECO:0000256" key="1">
    <source>
        <dbReference type="SAM" id="MobiDB-lite"/>
    </source>
</evidence>